<dbReference type="SUPFAM" id="SSF54843">
    <property type="entry name" value="Ribosomal protein L22"/>
    <property type="match status" value="1"/>
</dbReference>
<proteinExistence type="inferred from homology"/>
<organism evidence="14 16">
    <name type="scientific">Candidatus Chlorohelix allophototropha</name>
    <dbReference type="NCBI Taxonomy" id="3003348"/>
    <lineage>
        <taxon>Bacteria</taxon>
        <taxon>Bacillati</taxon>
        <taxon>Chloroflexota</taxon>
        <taxon>Chloroflexia</taxon>
        <taxon>Candidatus Chloroheliales</taxon>
        <taxon>Candidatus Chloroheliaceae</taxon>
        <taxon>Candidatus Chlorohelix</taxon>
    </lineage>
</organism>
<dbReference type="PANTHER" id="PTHR13501:SF8">
    <property type="entry name" value="LARGE RIBOSOMAL SUBUNIT PROTEIN UL22M"/>
    <property type="match status" value="1"/>
</dbReference>
<dbReference type="Proteomes" id="UP000521676">
    <property type="component" value="Unassembled WGS sequence"/>
</dbReference>
<dbReference type="PANTHER" id="PTHR13501">
    <property type="entry name" value="CHLOROPLAST 50S RIBOSOMAL PROTEIN L22-RELATED"/>
    <property type="match status" value="1"/>
</dbReference>
<dbReference type="Pfam" id="PF00237">
    <property type="entry name" value="Ribosomal_L22"/>
    <property type="match status" value="1"/>
</dbReference>
<reference evidence="15" key="2">
    <citation type="journal article" date="2024" name="Nature">
        <title>Anoxygenic phototroph of the Chloroflexota uses a type I reaction centre.</title>
        <authorList>
            <person name="Tsuji J.M."/>
            <person name="Shaw N.A."/>
            <person name="Nagashima S."/>
            <person name="Venkiteswaran J.J."/>
            <person name="Schiff S.L."/>
            <person name="Watanabe T."/>
            <person name="Fukui M."/>
            <person name="Hanada S."/>
            <person name="Tank M."/>
            <person name="Neufeld J.D."/>
        </authorList>
    </citation>
    <scope>NUCLEOTIDE SEQUENCE</scope>
    <source>
        <strain evidence="15">L227-S17</strain>
    </source>
</reference>
<dbReference type="InterPro" id="IPR001063">
    <property type="entry name" value="Ribosomal_uL22"/>
</dbReference>
<comment type="function">
    <text evidence="8">This protein binds specifically to 23S rRNA; its binding is stimulated by other ribosomal proteins, e.g. L4, L17, and L20. It is important during the early stages of 50S assembly. It makes multiple contacts with different domains of the 23S rRNA in the assembled 50S subunit and ribosome.</text>
</comment>
<dbReference type="NCBIfam" id="TIGR01044">
    <property type="entry name" value="rplV_bact"/>
    <property type="match status" value="1"/>
</dbReference>
<dbReference type="GO" id="GO:0003735">
    <property type="term" value="F:structural constituent of ribosome"/>
    <property type="evidence" value="ECO:0007669"/>
    <property type="project" value="InterPro"/>
</dbReference>
<dbReference type="GO" id="GO:0022625">
    <property type="term" value="C:cytosolic large ribosomal subunit"/>
    <property type="evidence" value="ECO:0007669"/>
    <property type="project" value="TreeGrafter"/>
</dbReference>
<dbReference type="AlphaFoldDB" id="A0A8T7LZ41"/>
<evidence type="ECO:0000256" key="7">
    <source>
        <dbReference type="ARBA" id="ARBA00023274"/>
    </source>
</evidence>
<keyword evidence="4 10" id="KW-0699">rRNA-binding</keyword>
<evidence type="ECO:0000256" key="11">
    <source>
        <dbReference type="RuleBase" id="RU004005"/>
    </source>
</evidence>
<dbReference type="InterPro" id="IPR047867">
    <property type="entry name" value="Ribosomal_uL22_bac/org-type"/>
</dbReference>
<keyword evidence="7 10" id="KW-0687">Ribonucleoprotein</keyword>
<dbReference type="Gene3D" id="3.90.470.10">
    <property type="entry name" value="Ribosomal protein L22/L17"/>
    <property type="match status" value="1"/>
</dbReference>
<gene>
    <name evidence="10 14" type="primary">rplV</name>
    <name evidence="14" type="ORF">HXX08_10305</name>
    <name evidence="15" type="ORF">OZ401_001406</name>
</gene>
<dbReference type="Proteomes" id="UP001431572">
    <property type="component" value="Chromosome 1"/>
</dbReference>
<evidence type="ECO:0000313" key="15">
    <source>
        <dbReference type="EMBL" id="WJW65633.1"/>
    </source>
</evidence>
<name>A0A8T7LZ41_9CHLR</name>
<comment type="similarity">
    <text evidence="2 10 11">Belongs to the universal ribosomal protein uL22 family.</text>
</comment>
<evidence type="ECO:0000256" key="9">
    <source>
        <dbReference type="ARBA" id="ARBA00035207"/>
    </source>
</evidence>
<evidence type="ECO:0000313" key="16">
    <source>
        <dbReference type="Proteomes" id="UP000521676"/>
    </source>
</evidence>
<evidence type="ECO:0000256" key="1">
    <source>
        <dbReference type="ARBA" id="ARBA00003478"/>
    </source>
</evidence>
<dbReference type="HAMAP" id="MF_01331_B">
    <property type="entry name" value="Ribosomal_uL22_B"/>
    <property type="match status" value="1"/>
</dbReference>
<evidence type="ECO:0000256" key="5">
    <source>
        <dbReference type="ARBA" id="ARBA00022884"/>
    </source>
</evidence>
<dbReference type="EMBL" id="JACATZ010000001">
    <property type="protein sequence ID" value="NWJ46257.1"/>
    <property type="molecule type" value="Genomic_DNA"/>
</dbReference>
<dbReference type="GO" id="GO:0006412">
    <property type="term" value="P:translation"/>
    <property type="evidence" value="ECO:0007669"/>
    <property type="project" value="UniProtKB-UniRule"/>
</dbReference>
<evidence type="ECO:0000256" key="13">
    <source>
        <dbReference type="RuleBase" id="RU004008"/>
    </source>
</evidence>
<dbReference type="GO" id="GO:0019843">
    <property type="term" value="F:rRNA binding"/>
    <property type="evidence" value="ECO:0007669"/>
    <property type="project" value="UniProtKB-UniRule"/>
</dbReference>
<evidence type="ECO:0000256" key="8">
    <source>
        <dbReference type="ARBA" id="ARBA00025084"/>
    </source>
</evidence>
<comment type="function">
    <text evidence="1 10">The globular domain of the protein is located near the polypeptide exit tunnel on the outside of the subunit, while an extended beta-hairpin is found that lines the wall of the exit tunnel in the center of the 70S ribosome.</text>
</comment>
<dbReference type="CDD" id="cd00336">
    <property type="entry name" value="Ribosomal_L22"/>
    <property type="match status" value="1"/>
</dbReference>
<evidence type="ECO:0000256" key="4">
    <source>
        <dbReference type="ARBA" id="ARBA00022730"/>
    </source>
</evidence>
<sequence>MEVSATVKSVHHSPRKVRLVVNLIRGKKVDDALAILKHLPQHSARDVAAVLQSARANAENNLLMSPEKLYIKAIMANEGSRLKRIHARARGRADRVVKRLSHITVTVEEREEE</sequence>
<evidence type="ECO:0000313" key="17">
    <source>
        <dbReference type="Proteomes" id="UP001431572"/>
    </source>
</evidence>
<keyword evidence="6 10" id="KW-0689">Ribosomal protein</keyword>
<protein>
    <recommendedName>
        <fullName evidence="9 10">Large ribosomal subunit protein uL22</fullName>
    </recommendedName>
</protein>
<evidence type="ECO:0000256" key="10">
    <source>
        <dbReference type="HAMAP-Rule" id="MF_01331"/>
    </source>
</evidence>
<dbReference type="PROSITE" id="PS00464">
    <property type="entry name" value="RIBOSOMAL_L22"/>
    <property type="match status" value="1"/>
</dbReference>
<evidence type="ECO:0000313" key="14">
    <source>
        <dbReference type="EMBL" id="NWJ46257.1"/>
    </source>
</evidence>
<dbReference type="EMBL" id="CP128399">
    <property type="protein sequence ID" value="WJW65633.1"/>
    <property type="molecule type" value="Genomic_DNA"/>
</dbReference>
<comment type="function">
    <text evidence="10 13">This protein binds specifically to 23S rRNA; its binding is stimulated by other ribosomal proteins, e.g., L4, L17, and L20. It is important during the early stages of 50S assembly. It makes multiple contacts with different domains of the 23S rRNA in the assembled 50S subunit and ribosome.</text>
</comment>
<evidence type="ECO:0000256" key="2">
    <source>
        <dbReference type="ARBA" id="ARBA00009451"/>
    </source>
</evidence>
<keyword evidence="5 10" id="KW-0694">RNA-binding</keyword>
<reference evidence="14 16" key="1">
    <citation type="submission" date="2020-06" db="EMBL/GenBank/DDBJ databases">
        <title>Anoxygenic phototrophic Chloroflexota member uses a Type I reaction center.</title>
        <authorList>
            <person name="Tsuji J.M."/>
            <person name="Shaw N.A."/>
            <person name="Nagashima S."/>
            <person name="Venkiteswaran J."/>
            <person name="Schiff S.L."/>
            <person name="Hanada S."/>
            <person name="Tank M."/>
            <person name="Neufeld J.D."/>
        </authorList>
    </citation>
    <scope>NUCLEOTIDE SEQUENCE [LARGE SCALE GENOMIC DNA]</scope>
    <source>
        <strain evidence="14">L227-S17</strain>
    </source>
</reference>
<evidence type="ECO:0000256" key="3">
    <source>
        <dbReference type="ARBA" id="ARBA00011838"/>
    </source>
</evidence>
<comment type="subunit">
    <text evidence="3 10 12">Part of the 50S ribosomal subunit.</text>
</comment>
<dbReference type="RefSeq" id="WP_341467518.1">
    <property type="nucleotide sequence ID" value="NZ_CP128399.1"/>
</dbReference>
<dbReference type="InterPro" id="IPR036394">
    <property type="entry name" value="Ribosomal_uL22_sf"/>
</dbReference>
<evidence type="ECO:0000256" key="12">
    <source>
        <dbReference type="RuleBase" id="RU004006"/>
    </source>
</evidence>
<accession>A0A8T7LZ41</accession>
<dbReference type="InterPro" id="IPR018260">
    <property type="entry name" value="Ribosomal_uL22_CS"/>
</dbReference>
<keyword evidence="17" id="KW-1185">Reference proteome</keyword>
<evidence type="ECO:0000256" key="6">
    <source>
        <dbReference type="ARBA" id="ARBA00022980"/>
    </source>
</evidence>
<dbReference type="InterPro" id="IPR005727">
    <property type="entry name" value="Ribosomal_uL22_bac/chlpt-type"/>
</dbReference>